<evidence type="ECO:0000313" key="3">
    <source>
        <dbReference type="EMBL" id="KAF2234499.1"/>
    </source>
</evidence>
<feature type="transmembrane region" description="Helical" evidence="1">
    <location>
        <begin position="247"/>
        <end position="266"/>
    </location>
</feature>
<name>A0A6A6H9E4_VIRVR</name>
<keyword evidence="4" id="KW-1185">Reference proteome</keyword>
<evidence type="ECO:0000313" key="4">
    <source>
        <dbReference type="Proteomes" id="UP000800092"/>
    </source>
</evidence>
<dbReference type="AlphaFoldDB" id="A0A6A6H9E4"/>
<keyword evidence="1" id="KW-0812">Transmembrane</keyword>
<feature type="transmembrane region" description="Helical" evidence="1">
    <location>
        <begin position="217"/>
        <end position="240"/>
    </location>
</feature>
<sequence length="300" mass="33482">MEKLPDNVKGYPKLSVLFGKFPHVACYRKFSSLAHRILLYDQARITYLESYLHELEKADSVSQDDNRRRYAMDWTYLEGLHGEGQGMQRYLVGKIRAALSEYYDLLLKHKAVTAIPQPLDCDRRFLQEWLVHQDGNDVSLQGRDAAAYGTMENPESFAEDLAVGMARADAGPFLNWIVDSFTSFFHRQIVERFPRLKIKQMASQDNVIAYNGSTVRIASVFATSIPSLILCSSIAILYSVNSTPKRLGLLACFCIIYSICLGYFSRPQGGEIFSSVTTYAALAVVFVAASLPSGNGTATA</sequence>
<evidence type="ECO:0000259" key="2">
    <source>
        <dbReference type="Pfam" id="PF20237"/>
    </source>
</evidence>
<dbReference type="PANTHER" id="PTHR34502:SF5">
    <property type="entry name" value="DUF6594 DOMAIN-CONTAINING PROTEIN"/>
    <property type="match status" value="1"/>
</dbReference>
<dbReference type="InterPro" id="IPR046529">
    <property type="entry name" value="DUF6594"/>
</dbReference>
<proteinExistence type="predicted"/>
<keyword evidence="1" id="KW-1133">Transmembrane helix</keyword>
<protein>
    <recommendedName>
        <fullName evidence="2">DUF6594 domain-containing protein</fullName>
    </recommendedName>
</protein>
<dbReference type="OrthoDB" id="5342093at2759"/>
<dbReference type="Pfam" id="PF20237">
    <property type="entry name" value="DUF6594"/>
    <property type="match status" value="1"/>
</dbReference>
<organism evidence="3 4">
    <name type="scientific">Viridothelium virens</name>
    <name type="common">Speckled blister lichen</name>
    <name type="synonym">Trypethelium virens</name>
    <dbReference type="NCBI Taxonomy" id="1048519"/>
    <lineage>
        <taxon>Eukaryota</taxon>
        <taxon>Fungi</taxon>
        <taxon>Dikarya</taxon>
        <taxon>Ascomycota</taxon>
        <taxon>Pezizomycotina</taxon>
        <taxon>Dothideomycetes</taxon>
        <taxon>Dothideomycetes incertae sedis</taxon>
        <taxon>Trypetheliales</taxon>
        <taxon>Trypetheliaceae</taxon>
        <taxon>Viridothelium</taxon>
    </lineage>
</organism>
<gene>
    <name evidence="3" type="ORF">EV356DRAFT_152962</name>
</gene>
<dbReference type="PANTHER" id="PTHR34502">
    <property type="entry name" value="DUF6594 DOMAIN-CONTAINING PROTEIN-RELATED"/>
    <property type="match status" value="1"/>
</dbReference>
<feature type="transmembrane region" description="Helical" evidence="1">
    <location>
        <begin position="272"/>
        <end position="291"/>
    </location>
</feature>
<dbReference type="EMBL" id="ML991798">
    <property type="protein sequence ID" value="KAF2234499.1"/>
    <property type="molecule type" value="Genomic_DNA"/>
</dbReference>
<accession>A0A6A6H9E4</accession>
<dbReference type="Proteomes" id="UP000800092">
    <property type="component" value="Unassembled WGS sequence"/>
</dbReference>
<evidence type="ECO:0000256" key="1">
    <source>
        <dbReference type="SAM" id="Phobius"/>
    </source>
</evidence>
<reference evidence="3" key="1">
    <citation type="journal article" date="2020" name="Stud. Mycol.">
        <title>101 Dothideomycetes genomes: a test case for predicting lifestyles and emergence of pathogens.</title>
        <authorList>
            <person name="Haridas S."/>
            <person name="Albert R."/>
            <person name="Binder M."/>
            <person name="Bloem J."/>
            <person name="Labutti K."/>
            <person name="Salamov A."/>
            <person name="Andreopoulos B."/>
            <person name="Baker S."/>
            <person name="Barry K."/>
            <person name="Bills G."/>
            <person name="Bluhm B."/>
            <person name="Cannon C."/>
            <person name="Castanera R."/>
            <person name="Culley D."/>
            <person name="Daum C."/>
            <person name="Ezra D."/>
            <person name="Gonzalez J."/>
            <person name="Henrissat B."/>
            <person name="Kuo A."/>
            <person name="Liang C."/>
            <person name="Lipzen A."/>
            <person name="Lutzoni F."/>
            <person name="Magnuson J."/>
            <person name="Mondo S."/>
            <person name="Nolan M."/>
            <person name="Ohm R."/>
            <person name="Pangilinan J."/>
            <person name="Park H.-J."/>
            <person name="Ramirez L."/>
            <person name="Alfaro M."/>
            <person name="Sun H."/>
            <person name="Tritt A."/>
            <person name="Yoshinaga Y."/>
            <person name="Zwiers L.-H."/>
            <person name="Turgeon B."/>
            <person name="Goodwin S."/>
            <person name="Spatafora J."/>
            <person name="Crous P."/>
            <person name="Grigoriev I."/>
        </authorList>
    </citation>
    <scope>NUCLEOTIDE SEQUENCE</scope>
    <source>
        <strain evidence="3">Tuck. ex Michener</strain>
    </source>
</reference>
<keyword evidence="1" id="KW-0472">Membrane</keyword>
<feature type="domain" description="DUF6594" evidence="2">
    <location>
        <begin position="11"/>
        <end position="284"/>
    </location>
</feature>